<comment type="caution">
    <text evidence="3">The sequence shown here is derived from an EMBL/GenBank/DDBJ whole genome shotgun (WGS) entry which is preliminary data.</text>
</comment>
<protein>
    <submittedName>
        <fullName evidence="3">HlyD family efflux transporter periplasmic adaptor subunit</fullName>
    </submittedName>
</protein>
<dbReference type="InterPro" id="IPR050739">
    <property type="entry name" value="MFP"/>
</dbReference>
<dbReference type="EMBL" id="SETE01000002">
    <property type="protein sequence ID" value="RYM35116.1"/>
    <property type="molecule type" value="Genomic_DNA"/>
</dbReference>
<evidence type="ECO:0000256" key="1">
    <source>
        <dbReference type="SAM" id="Coils"/>
    </source>
</evidence>
<sequence>MLNLSKESITQKIHNKRFSALLTVEGRVANRVLPRILSVALIIFTIFLFVPWTQNIRGSGNVTALSPSSRPQMLYSIIPGRIDQWFVQEGDFVKKGDTIIKISEIKAEYFDPQLLERTSDQVEASEKSVEAYSDKVKTLDDQVGNLREILKLKLEQAKNKLKQAHLKVQSDSIKFEASKMNEEIAKNQLGRFETLLNDGLKSQTDFENRKLKYQKTVAEKIGAENDLLVSRNDVFNAKIELNSIRNDNNMSIAKINSEKFSTESNQMSALKEVRNLENKLANYKIRQGFYYVTAPQDGYITQSISTGIGELIKESDQIVSIMPSNAPLAVEMYVEPIDIPLIKKGQQVRIQFDGWPAIVFSGWPNKSSGTFGGTVYAIDRFAQPNGTFRILVEPDTTNEEWPPVLSIGGGANSMILLSDVPIWYELWRQFNGFPPDYYTNGANQKKVKDQ</sequence>
<dbReference type="PANTHER" id="PTHR30386">
    <property type="entry name" value="MEMBRANE FUSION SUBUNIT OF EMRAB-TOLC MULTIDRUG EFFLUX PUMP"/>
    <property type="match status" value="1"/>
</dbReference>
<keyword evidence="2" id="KW-0812">Transmembrane</keyword>
<dbReference type="PRINTS" id="PR01490">
    <property type="entry name" value="RTXTOXIND"/>
</dbReference>
<accession>A0A4V1WG15</accession>
<keyword evidence="1" id="KW-0175">Coiled coil</keyword>
<name>A0A4V1WG15_9FLAO</name>
<keyword evidence="4" id="KW-1185">Reference proteome</keyword>
<dbReference type="Gene3D" id="2.40.50.100">
    <property type="match status" value="1"/>
</dbReference>
<dbReference type="RefSeq" id="WP_130093124.1">
    <property type="nucleotide sequence ID" value="NZ_SETE01000002.1"/>
</dbReference>
<dbReference type="AlphaFoldDB" id="A0A4V1WG15"/>
<dbReference type="SUPFAM" id="SSF51230">
    <property type="entry name" value="Single hybrid motif"/>
    <property type="match status" value="1"/>
</dbReference>
<organism evidence="3 4">
    <name type="scientific">Brumimicrobium glaciale</name>
    <dbReference type="NCBI Taxonomy" id="200475"/>
    <lineage>
        <taxon>Bacteria</taxon>
        <taxon>Pseudomonadati</taxon>
        <taxon>Bacteroidota</taxon>
        <taxon>Flavobacteriia</taxon>
        <taxon>Flavobacteriales</taxon>
        <taxon>Crocinitomicaceae</taxon>
        <taxon>Brumimicrobium</taxon>
    </lineage>
</organism>
<evidence type="ECO:0000313" key="4">
    <source>
        <dbReference type="Proteomes" id="UP000293952"/>
    </source>
</evidence>
<evidence type="ECO:0000256" key="2">
    <source>
        <dbReference type="SAM" id="Phobius"/>
    </source>
</evidence>
<keyword evidence="2" id="KW-0472">Membrane</keyword>
<dbReference type="InterPro" id="IPR011053">
    <property type="entry name" value="Single_hybrid_motif"/>
</dbReference>
<proteinExistence type="predicted"/>
<evidence type="ECO:0000313" key="3">
    <source>
        <dbReference type="EMBL" id="RYM35116.1"/>
    </source>
</evidence>
<reference evidence="3 4" key="1">
    <citation type="submission" date="2019-02" db="EMBL/GenBank/DDBJ databases">
        <title>Genome sequence of the sea-ice species Brumimicrobium glaciale.</title>
        <authorList>
            <person name="Bowman J.P."/>
        </authorList>
    </citation>
    <scope>NUCLEOTIDE SEQUENCE [LARGE SCALE GENOMIC DNA]</scope>
    <source>
        <strain evidence="3 4">IC156</strain>
    </source>
</reference>
<dbReference type="OrthoDB" id="9760528at2"/>
<dbReference type="Gene3D" id="2.40.30.170">
    <property type="match status" value="1"/>
</dbReference>
<dbReference type="Proteomes" id="UP000293952">
    <property type="component" value="Unassembled WGS sequence"/>
</dbReference>
<gene>
    <name evidence="3" type="ORF">ERX46_06990</name>
</gene>
<keyword evidence="2" id="KW-1133">Transmembrane helix</keyword>
<feature type="transmembrane region" description="Helical" evidence="2">
    <location>
        <begin position="32"/>
        <end position="52"/>
    </location>
</feature>
<feature type="coiled-coil region" evidence="1">
    <location>
        <begin position="115"/>
        <end position="167"/>
    </location>
</feature>